<sequence length="108" mass="11419">MSFQAYLDAVEEKTGLTPRQLLEQARERGFDASTKAGPILAWLADEHGLGRGHGMAMVHVITKGPTISGKHVGTTGAHRDASDTLWLDGRATRPAVTHLSATASSVTA</sequence>
<accession>A0ABY5KLF5</accession>
<reference evidence="1 2" key="1">
    <citation type="submission" date="2022-07" db="EMBL/GenBank/DDBJ databases">
        <title>Novel species in genus cellulomonas.</title>
        <authorList>
            <person name="Ye L."/>
        </authorList>
    </citation>
    <scope>NUCLEOTIDE SEQUENCE [LARGE SCALE GENOMIC DNA]</scope>
    <source>
        <strain evidence="2">zg-B89</strain>
    </source>
</reference>
<keyword evidence="2" id="KW-1185">Reference proteome</keyword>
<organism evidence="1 2">
    <name type="scientific">Cellulomonas xiejunii</name>
    <dbReference type="NCBI Taxonomy" id="2968083"/>
    <lineage>
        <taxon>Bacteria</taxon>
        <taxon>Bacillati</taxon>
        <taxon>Actinomycetota</taxon>
        <taxon>Actinomycetes</taxon>
        <taxon>Micrococcales</taxon>
        <taxon>Cellulomonadaceae</taxon>
        <taxon>Cellulomonas</taxon>
    </lineage>
</organism>
<dbReference type="Proteomes" id="UP001316384">
    <property type="component" value="Chromosome"/>
</dbReference>
<dbReference type="RefSeq" id="WP_227575368.1">
    <property type="nucleotide sequence ID" value="NZ_CP101987.1"/>
</dbReference>
<name>A0ABY5KLF5_9CELL</name>
<proteinExistence type="predicted"/>
<evidence type="ECO:0000313" key="1">
    <source>
        <dbReference type="EMBL" id="UUI71344.1"/>
    </source>
</evidence>
<evidence type="ECO:0000313" key="2">
    <source>
        <dbReference type="Proteomes" id="UP001316384"/>
    </source>
</evidence>
<protein>
    <submittedName>
        <fullName evidence="1">DUF4287 domain-containing protein</fullName>
    </submittedName>
</protein>
<dbReference type="EMBL" id="CP101987">
    <property type="protein sequence ID" value="UUI71344.1"/>
    <property type="molecule type" value="Genomic_DNA"/>
</dbReference>
<dbReference type="InterPro" id="IPR025629">
    <property type="entry name" value="DUF4287"/>
</dbReference>
<gene>
    <name evidence="1" type="ORF">NP048_16355</name>
</gene>
<dbReference type="Pfam" id="PF14117">
    <property type="entry name" value="DUF4287"/>
    <property type="match status" value="1"/>
</dbReference>